<dbReference type="STRING" id="1227739.Hsw_3470"/>
<organism evidence="1 2">
    <name type="scientific">Hymenobacter swuensis DY53</name>
    <dbReference type="NCBI Taxonomy" id="1227739"/>
    <lineage>
        <taxon>Bacteria</taxon>
        <taxon>Pseudomonadati</taxon>
        <taxon>Bacteroidota</taxon>
        <taxon>Cytophagia</taxon>
        <taxon>Cytophagales</taxon>
        <taxon>Hymenobacteraceae</taxon>
        <taxon>Hymenobacter</taxon>
    </lineage>
</organism>
<proteinExistence type="predicted"/>
<dbReference type="EMBL" id="CP007145">
    <property type="protein sequence ID" value="AHJ99065.1"/>
    <property type="molecule type" value="Genomic_DNA"/>
</dbReference>
<name>W8FBK2_9BACT</name>
<evidence type="ECO:0000313" key="2">
    <source>
        <dbReference type="Proteomes" id="UP000019423"/>
    </source>
</evidence>
<dbReference type="PATRIC" id="fig|1227739.3.peg.3627"/>
<gene>
    <name evidence="1" type="ORF">Hsw_3470</name>
</gene>
<keyword evidence="2" id="KW-1185">Reference proteome</keyword>
<evidence type="ECO:0000313" key="1">
    <source>
        <dbReference type="EMBL" id="AHJ99065.1"/>
    </source>
</evidence>
<dbReference type="Proteomes" id="UP000019423">
    <property type="component" value="Chromosome"/>
</dbReference>
<dbReference type="AlphaFoldDB" id="W8FBK2"/>
<accession>W8FBK2</accession>
<protein>
    <submittedName>
        <fullName evidence="1">Uncharacterized protein</fullName>
    </submittedName>
</protein>
<dbReference type="KEGG" id="hsw:Hsw_3470"/>
<sequence>MRMPSAASWLDALPTDFYDQLAHSLSLHGMAAAELISRPETPVLARLRSLSGLDTITVQRLNAIGSHAQLLAVLQHEPLPLYHVLLLGRLTLETTLAEPVLAYVQRSMSISVEQLQQLLTYCLDLSGAFLQQLEEHLSAPAGTISLGLHRMQVEEVFAELLTQLPAAAAPAANLRLSEPQLQMLRLALLLVHSLPPDTDHAFLRAVHALPNLRAAALEPLIEHLGRVRVQEPLTLTMPELVQLYQGMQVCGMVFVSDVMSRIGLEDAFPVLTETEAATTEAAPVSNRQAVGEMVSGFTHWVQHTFPDSSEIQQARQEIMALADTLG</sequence>
<dbReference type="HOGENOM" id="CLU_851989_0_0_10"/>
<reference evidence="1 2" key="1">
    <citation type="submission" date="2014-01" db="EMBL/GenBank/DDBJ databases">
        <title>Complete genome sequence of ionizing-radiation resistance bacterium Hymenobacter swuensis DY53.</title>
        <authorList>
            <person name="Jung J.-H."/>
            <person name="Jeong S.-W."/>
            <person name="Joe M.-H."/>
            <person name="Cho y.-j."/>
            <person name="Kim M.-K."/>
            <person name="Lim S.-Y."/>
        </authorList>
    </citation>
    <scope>NUCLEOTIDE SEQUENCE [LARGE SCALE GENOMIC DNA]</scope>
    <source>
        <strain evidence="1 2">DY53</strain>
    </source>
</reference>